<keyword evidence="1" id="KW-0732">Signal</keyword>
<organism evidence="2 3">
    <name type="scientific">Elysia chlorotica</name>
    <name type="common">Eastern emerald elysia</name>
    <name type="synonym">Sea slug</name>
    <dbReference type="NCBI Taxonomy" id="188477"/>
    <lineage>
        <taxon>Eukaryota</taxon>
        <taxon>Metazoa</taxon>
        <taxon>Spiralia</taxon>
        <taxon>Lophotrochozoa</taxon>
        <taxon>Mollusca</taxon>
        <taxon>Gastropoda</taxon>
        <taxon>Heterobranchia</taxon>
        <taxon>Euthyneura</taxon>
        <taxon>Panpulmonata</taxon>
        <taxon>Sacoglossa</taxon>
        <taxon>Placobranchoidea</taxon>
        <taxon>Plakobranchidae</taxon>
        <taxon>Elysia</taxon>
    </lineage>
</organism>
<sequence length="179" mass="19351">MNSWKVLGAVLLLSVFVEDALGFPKFEWMAHKLSENSADLLRQASKRSEQAKRFGGGDKDNDGQLKCYGCRNTDPDSSSCSGTVELCQTGEVCASIFHSDNTNLDGCLAATICSELAKAPGIYARCCSSDMCNMTLSCQRTPKTWTGVLKTPNQLSRGYGVEVVEAQIRPNVPGSKNVN</sequence>
<dbReference type="Proteomes" id="UP000271974">
    <property type="component" value="Unassembled WGS sequence"/>
</dbReference>
<protein>
    <recommendedName>
        <fullName evidence="4">UPAR/Ly6 domain-containing protein</fullName>
    </recommendedName>
</protein>
<name>A0A3S1BNI6_ELYCH</name>
<dbReference type="OrthoDB" id="6148423at2759"/>
<evidence type="ECO:0000313" key="3">
    <source>
        <dbReference type="Proteomes" id="UP000271974"/>
    </source>
</evidence>
<reference evidence="2 3" key="1">
    <citation type="submission" date="2019-01" db="EMBL/GenBank/DDBJ databases">
        <title>A draft genome assembly of the solar-powered sea slug Elysia chlorotica.</title>
        <authorList>
            <person name="Cai H."/>
            <person name="Li Q."/>
            <person name="Fang X."/>
            <person name="Li J."/>
            <person name="Curtis N.E."/>
            <person name="Altenburger A."/>
            <person name="Shibata T."/>
            <person name="Feng M."/>
            <person name="Maeda T."/>
            <person name="Schwartz J.A."/>
            <person name="Shigenobu S."/>
            <person name="Lundholm N."/>
            <person name="Nishiyama T."/>
            <person name="Yang H."/>
            <person name="Hasebe M."/>
            <person name="Li S."/>
            <person name="Pierce S.K."/>
            <person name="Wang J."/>
        </authorList>
    </citation>
    <scope>NUCLEOTIDE SEQUENCE [LARGE SCALE GENOMIC DNA]</scope>
    <source>
        <strain evidence="2">EC2010</strain>
        <tissue evidence="2">Whole organism of an adult</tissue>
    </source>
</reference>
<evidence type="ECO:0008006" key="4">
    <source>
        <dbReference type="Google" id="ProtNLM"/>
    </source>
</evidence>
<feature type="signal peptide" evidence="1">
    <location>
        <begin position="1"/>
        <end position="22"/>
    </location>
</feature>
<gene>
    <name evidence="2" type="ORF">EGW08_004433</name>
</gene>
<comment type="caution">
    <text evidence="2">The sequence shown here is derived from an EMBL/GenBank/DDBJ whole genome shotgun (WGS) entry which is preliminary data.</text>
</comment>
<dbReference type="InterPro" id="IPR045860">
    <property type="entry name" value="Snake_toxin-like_sf"/>
</dbReference>
<feature type="chain" id="PRO_5018652479" description="UPAR/Ly6 domain-containing protein" evidence="1">
    <location>
        <begin position="23"/>
        <end position="179"/>
    </location>
</feature>
<keyword evidence="3" id="KW-1185">Reference proteome</keyword>
<evidence type="ECO:0000313" key="2">
    <source>
        <dbReference type="EMBL" id="RUS87834.1"/>
    </source>
</evidence>
<proteinExistence type="predicted"/>
<evidence type="ECO:0000256" key="1">
    <source>
        <dbReference type="SAM" id="SignalP"/>
    </source>
</evidence>
<dbReference type="SUPFAM" id="SSF57302">
    <property type="entry name" value="Snake toxin-like"/>
    <property type="match status" value="1"/>
</dbReference>
<dbReference type="AlphaFoldDB" id="A0A3S1BNI6"/>
<dbReference type="EMBL" id="RQTK01000100">
    <property type="protein sequence ID" value="RUS87834.1"/>
    <property type="molecule type" value="Genomic_DNA"/>
</dbReference>
<accession>A0A3S1BNI6</accession>